<proteinExistence type="predicted"/>
<evidence type="ECO:0000313" key="1">
    <source>
        <dbReference type="EMBL" id="QSS49175.1"/>
    </source>
</evidence>
<protein>
    <submittedName>
        <fullName evidence="1">Phosphotransferase enzyme family protein</fullName>
    </submittedName>
</protein>
<evidence type="ECO:0000313" key="2">
    <source>
        <dbReference type="Proteomes" id="UP000663419"/>
    </source>
</evidence>
<dbReference type="EMBL" id="CP069102">
    <property type="protein sequence ID" value="QSS49175.1"/>
    <property type="molecule type" value="Genomic_DNA"/>
</dbReference>
<keyword evidence="1" id="KW-0808">Transferase</keyword>
<name>A0A8A1L8R0_AJEC8</name>
<dbReference type="GO" id="GO:0016740">
    <property type="term" value="F:transferase activity"/>
    <property type="evidence" value="ECO:0007669"/>
    <property type="project" value="UniProtKB-KW"/>
</dbReference>
<reference evidence="1" key="1">
    <citation type="submission" date="2021-01" db="EMBL/GenBank/DDBJ databases">
        <title>Chromosome-level genome assembly of a human fungal pathogen reveals clustering of transcriptionally co-regulated genes.</title>
        <authorList>
            <person name="Voorhies M."/>
            <person name="Cohen S."/>
            <person name="Shea T.P."/>
            <person name="Petrus S."/>
            <person name="Munoz J.F."/>
            <person name="Poplawski S."/>
            <person name="Goldman W.E."/>
            <person name="Michael T."/>
            <person name="Cuomo C.A."/>
            <person name="Sil A."/>
            <person name="Beyhan S."/>
        </authorList>
    </citation>
    <scope>NUCLEOTIDE SEQUENCE</scope>
    <source>
        <strain evidence="1">H88</strain>
    </source>
</reference>
<gene>
    <name evidence="1" type="ORF">I7I53_09460</name>
</gene>
<dbReference type="Proteomes" id="UP000663419">
    <property type="component" value="Chromosome 1"/>
</dbReference>
<accession>A0A8A1L8R0</accession>
<dbReference type="VEuPathDB" id="FungiDB:I7I53_09460"/>
<sequence length="74" mass="8507">MTGITLSLEFHILPPDPNTMELLAKWRLWTIFGCMVSLRLKCMLGVQHGRTLSALSTSLWRNWTAALWAMYGLR</sequence>
<organism evidence="1 2">
    <name type="scientific">Ajellomyces capsulatus (strain H88)</name>
    <name type="common">Darling's disease fungus</name>
    <name type="synonym">Histoplasma capsulatum</name>
    <dbReference type="NCBI Taxonomy" id="544711"/>
    <lineage>
        <taxon>Eukaryota</taxon>
        <taxon>Fungi</taxon>
        <taxon>Dikarya</taxon>
        <taxon>Ascomycota</taxon>
        <taxon>Pezizomycotina</taxon>
        <taxon>Eurotiomycetes</taxon>
        <taxon>Eurotiomycetidae</taxon>
        <taxon>Onygenales</taxon>
        <taxon>Ajellomycetaceae</taxon>
        <taxon>Histoplasma</taxon>
    </lineage>
</organism>
<dbReference type="AlphaFoldDB" id="A0A8A1L8R0"/>